<sequence>MHGTKLIISDAHSGIKVARKAITPGCCLATLLVPSSTKCSSLCHQAKQEEGCSSRHTRSL</sequence>
<evidence type="ECO:0000313" key="2">
    <source>
        <dbReference type="Proteomes" id="UP000626656"/>
    </source>
</evidence>
<dbReference type="Proteomes" id="UP000626656">
    <property type="component" value="Unassembled WGS sequence"/>
</dbReference>
<evidence type="ECO:0000313" key="1">
    <source>
        <dbReference type="EMBL" id="CAB5506170.1"/>
    </source>
</evidence>
<gene>
    <name evidence="1" type="ORF">AZO1586I_1573</name>
</gene>
<accession>A0ABN7GCE8</accession>
<name>A0ABN7GCE8_9GAMM</name>
<protein>
    <submittedName>
        <fullName evidence="1">Uncharacterized protein</fullName>
    </submittedName>
</protein>
<organism evidence="1 2">
    <name type="scientific">Bathymodiolus thermophilus thioautotrophic gill symbiont</name>
    <dbReference type="NCBI Taxonomy" id="2360"/>
    <lineage>
        <taxon>Bacteria</taxon>
        <taxon>Pseudomonadati</taxon>
        <taxon>Pseudomonadota</taxon>
        <taxon>Gammaproteobacteria</taxon>
        <taxon>sulfur-oxidizing symbionts</taxon>
    </lineage>
</organism>
<proteinExistence type="predicted"/>
<dbReference type="EMBL" id="CAHJWF010000319">
    <property type="protein sequence ID" value="CAB5506170.1"/>
    <property type="molecule type" value="Genomic_DNA"/>
</dbReference>
<reference evidence="1 2" key="1">
    <citation type="submission" date="2020-05" db="EMBL/GenBank/DDBJ databases">
        <authorList>
            <person name="Petersen J."/>
            <person name="Sayavedra L."/>
        </authorList>
    </citation>
    <scope>NUCLEOTIDE SEQUENCE [LARGE SCALE GENOMIC DNA]</scope>
    <source>
        <strain evidence="1">B azoricus SOX ET2 1586I</strain>
    </source>
</reference>
<keyword evidence="2" id="KW-1185">Reference proteome</keyword>
<comment type="caution">
    <text evidence="1">The sequence shown here is derived from an EMBL/GenBank/DDBJ whole genome shotgun (WGS) entry which is preliminary data.</text>
</comment>